<name>A0ABY7TF59_9SPHN</name>
<dbReference type="InterPro" id="IPR051473">
    <property type="entry name" value="P2Ox-like"/>
</dbReference>
<dbReference type="Gene3D" id="3.50.50.60">
    <property type="entry name" value="FAD/NAD(P)-binding domain"/>
    <property type="match status" value="2"/>
</dbReference>
<dbReference type="PANTHER" id="PTHR42784:SF1">
    <property type="entry name" value="PYRANOSE 2-OXIDASE"/>
    <property type="match status" value="1"/>
</dbReference>
<gene>
    <name evidence="8" type="ORF">PQ455_09415</name>
</gene>
<dbReference type="Proteomes" id="UP001220395">
    <property type="component" value="Chromosome"/>
</dbReference>
<keyword evidence="3" id="KW-0285">Flavoprotein</keyword>
<dbReference type="InterPro" id="IPR006076">
    <property type="entry name" value="FAD-dep_OxRdtase"/>
</dbReference>
<evidence type="ECO:0000256" key="4">
    <source>
        <dbReference type="ARBA" id="ARBA00022827"/>
    </source>
</evidence>
<dbReference type="EMBL" id="CP117411">
    <property type="protein sequence ID" value="WCT71872.1"/>
    <property type="molecule type" value="Genomic_DNA"/>
</dbReference>
<evidence type="ECO:0000256" key="1">
    <source>
        <dbReference type="ARBA" id="ARBA00001974"/>
    </source>
</evidence>
<dbReference type="PRINTS" id="PR00420">
    <property type="entry name" value="RNGMNOXGNASE"/>
</dbReference>
<feature type="domain" description="Glucose-methanol-choline oxidoreductase C-terminal" evidence="7">
    <location>
        <begin position="383"/>
        <end position="516"/>
    </location>
</feature>
<comment type="similarity">
    <text evidence="2">Belongs to the GMC oxidoreductase family.</text>
</comment>
<evidence type="ECO:0000313" key="8">
    <source>
        <dbReference type="EMBL" id="WCT71872.1"/>
    </source>
</evidence>
<evidence type="ECO:0000259" key="6">
    <source>
        <dbReference type="Pfam" id="PF01266"/>
    </source>
</evidence>
<reference evidence="8 9" key="1">
    <citation type="submission" date="2023-02" db="EMBL/GenBank/DDBJ databases">
        <title>Genome sequence of Sphingomonas naphthae.</title>
        <authorList>
            <person name="Kim S."/>
            <person name="Heo J."/>
            <person name="Kwon S.-W."/>
        </authorList>
    </citation>
    <scope>NUCLEOTIDE SEQUENCE [LARGE SCALE GENOMIC DNA]</scope>
    <source>
        <strain evidence="8 9">KACC 18716</strain>
    </source>
</reference>
<keyword evidence="4" id="KW-0274">FAD</keyword>
<dbReference type="InterPro" id="IPR036188">
    <property type="entry name" value="FAD/NAD-bd_sf"/>
</dbReference>
<evidence type="ECO:0000256" key="5">
    <source>
        <dbReference type="ARBA" id="ARBA00023002"/>
    </source>
</evidence>
<dbReference type="SUPFAM" id="SSF51905">
    <property type="entry name" value="FAD/NAD(P)-binding domain"/>
    <property type="match status" value="1"/>
</dbReference>
<evidence type="ECO:0000259" key="7">
    <source>
        <dbReference type="Pfam" id="PF05199"/>
    </source>
</evidence>
<evidence type="ECO:0000256" key="2">
    <source>
        <dbReference type="ARBA" id="ARBA00010790"/>
    </source>
</evidence>
<feature type="domain" description="FAD dependent oxidoreductase" evidence="6">
    <location>
        <begin position="16"/>
        <end position="224"/>
    </location>
</feature>
<protein>
    <submittedName>
        <fullName evidence="8">GMC family oxidoreductase</fullName>
    </submittedName>
</protein>
<dbReference type="RefSeq" id="WP_273685819.1">
    <property type="nucleotide sequence ID" value="NZ_CP117411.1"/>
</dbReference>
<keyword evidence="9" id="KW-1185">Reference proteome</keyword>
<dbReference type="Pfam" id="PF01266">
    <property type="entry name" value="DAO"/>
    <property type="match status" value="1"/>
</dbReference>
<evidence type="ECO:0000313" key="9">
    <source>
        <dbReference type="Proteomes" id="UP001220395"/>
    </source>
</evidence>
<keyword evidence="5" id="KW-0560">Oxidoreductase</keyword>
<accession>A0ABY7TF59</accession>
<dbReference type="PANTHER" id="PTHR42784">
    <property type="entry name" value="PYRANOSE 2-OXIDASE"/>
    <property type="match status" value="1"/>
</dbReference>
<organism evidence="8 9">
    <name type="scientific">Sphingomonas naphthae</name>
    <dbReference type="NCBI Taxonomy" id="1813468"/>
    <lineage>
        <taxon>Bacteria</taxon>
        <taxon>Pseudomonadati</taxon>
        <taxon>Pseudomonadota</taxon>
        <taxon>Alphaproteobacteria</taxon>
        <taxon>Sphingomonadales</taxon>
        <taxon>Sphingomonadaceae</taxon>
        <taxon>Sphingomonas</taxon>
    </lineage>
</organism>
<sequence length="540" mass="58306">MHIDLNEATPGTLGADVAVIGAGAAGITMVRRLLAQGLSVVLLESGGVDYEPETADLNDGPIMGEDYYELRDARLRFFGGTTAIWGGRCAELAPIDFQKRAWVPHSGWPITHADVAPYYAEARAAFGLDRIAPTAALLDGILPDFSPRELAVPMWSFDAMFDRFSFSRSTDLVDHDRCTVVTHATVREIVAAPSAEGVDRLAVTSLSGNALEVRARRYVLAAGGIENPRLLLASRSVRPRGLGNDRDQVGRYFMEHPHARGGRVVDGGAWALLAAFQKREVTGRTIAPLLTPSAGLQAREGLLNTSLTIAGRRPAHGREALLMRAYQRAKHKSAPTRTGRTMWKATKQIVGRAQRLVDPLRPWVLNRLGQLDVALIVRAEQAPNPDSRVTLAGDSDALGVPRAALDWRMSELDVTSVAGLVAALGRETERLGLGRVEPAAWLSDPARQWRSDPLISVHALGGYHHVGTTRMSDDPRTGVTDREGRVHGIDNLYVAGSSLFPTSGWANPTLTIAALALRQADRIAATLAGEDAARRTQRAA</sequence>
<comment type="cofactor">
    <cofactor evidence="1">
        <name>FAD</name>
        <dbReference type="ChEBI" id="CHEBI:57692"/>
    </cofactor>
</comment>
<dbReference type="InterPro" id="IPR007867">
    <property type="entry name" value="GMC_OxRtase_C"/>
</dbReference>
<proteinExistence type="inferred from homology"/>
<dbReference type="Pfam" id="PF05199">
    <property type="entry name" value="GMC_oxred_C"/>
    <property type="match status" value="1"/>
</dbReference>
<evidence type="ECO:0000256" key="3">
    <source>
        <dbReference type="ARBA" id="ARBA00022630"/>
    </source>
</evidence>